<evidence type="ECO:0000313" key="8">
    <source>
        <dbReference type="Proteomes" id="UP000316253"/>
    </source>
</evidence>
<feature type="domain" description="GtrA/DPMS transmembrane" evidence="6">
    <location>
        <begin position="5"/>
        <end position="66"/>
    </location>
</feature>
<gene>
    <name evidence="7" type="ORF">CEO22_218</name>
</gene>
<evidence type="ECO:0000313" key="7">
    <source>
        <dbReference type="EMBL" id="TSC66140.1"/>
    </source>
</evidence>
<dbReference type="Proteomes" id="UP000316253">
    <property type="component" value="Unassembled WGS sequence"/>
</dbReference>
<comment type="subcellular location">
    <subcellularLocation>
        <location evidence="1">Membrane</location>
        <topology evidence="1">Multi-pass membrane protein</topology>
    </subcellularLocation>
</comment>
<keyword evidence="2 5" id="KW-0812">Transmembrane</keyword>
<evidence type="ECO:0000256" key="1">
    <source>
        <dbReference type="ARBA" id="ARBA00004141"/>
    </source>
</evidence>
<dbReference type="GO" id="GO:0000271">
    <property type="term" value="P:polysaccharide biosynthetic process"/>
    <property type="evidence" value="ECO:0007669"/>
    <property type="project" value="InterPro"/>
</dbReference>
<dbReference type="InterPro" id="IPR007267">
    <property type="entry name" value="GtrA_DPMS_TM"/>
</dbReference>
<keyword evidence="4 5" id="KW-0472">Membrane</keyword>
<feature type="transmembrane region" description="Helical" evidence="5">
    <location>
        <begin position="12"/>
        <end position="30"/>
    </location>
</feature>
<protein>
    <recommendedName>
        <fullName evidence="6">GtrA/DPMS transmembrane domain-containing protein</fullName>
    </recommendedName>
</protein>
<evidence type="ECO:0000256" key="4">
    <source>
        <dbReference type="ARBA" id="ARBA00023136"/>
    </source>
</evidence>
<dbReference type="AlphaFoldDB" id="A0A554JCY1"/>
<evidence type="ECO:0000256" key="2">
    <source>
        <dbReference type="ARBA" id="ARBA00022692"/>
    </source>
</evidence>
<evidence type="ECO:0000259" key="6">
    <source>
        <dbReference type="Pfam" id="PF04138"/>
    </source>
</evidence>
<dbReference type="Pfam" id="PF04138">
    <property type="entry name" value="GtrA_DPMS_TM"/>
    <property type="match status" value="1"/>
</dbReference>
<reference evidence="7 8" key="1">
    <citation type="submission" date="2017-08" db="EMBL/GenBank/DDBJ databases">
        <title>Mechanisms for carbon and nitrogen cycling indicate functional differentiation within the Candidate Phyla Radiation.</title>
        <authorList>
            <person name="Danczak R.E."/>
            <person name="Johnston M.D."/>
            <person name="Kenah C."/>
            <person name="Slattery M."/>
            <person name="Wrighton K.C."/>
            <person name="Wilkins M.J."/>
        </authorList>
    </citation>
    <scope>NUCLEOTIDE SEQUENCE [LARGE SCALE GENOMIC DNA]</scope>
    <source>
        <strain evidence="7">Gr01-1014_85</strain>
    </source>
</reference>
<keyword evidence="3 5" id="KW-1133">Transmembrane helix</keyword>
<comment type="caution">
    <text evidence="7">The sequence shown here is derived from an EMBL/GenBank/DDBJ whole genome shotgun (WGS) entry which is preliminary data.</text>
</comment>
<organism evidence="7 8">
    <name type="scientific">Candidatus Berkelbacteria bacterium Gr01-1014_85</name>
    <dbReference type="NCBI Taxonomy" id="2017150"/>
    <lineage>
        <taxon>Bacteria</taxon>
        <taxon>Candidatus Berkelbacteria</taxon>
    </lineage>
</organism>
<evidence type="ECO:0000256" key="3">
    <source>
        <dbReference type="ARBA" id="ARBA00022989"/>
    </source>
</evidence>
<proteinExistence type="predicted"/>
<name>A0A554JCY1_9BACT</name>
<feature type="transmembrane region" description="Helical" evidence="5">
    <location>
        <begin position="42"/>
        <end position="60"/>
    </location>
</feature>
<evidence type="ECO:0000256" key="5">
    <source>
        <dbReference type="SAM" id="Phobius"/>
    </source>
</evidence>
<sequence length="70" mass="7989">LPIFWKQYFQFMLVNAIGLVFNNGLTYLFTKVATVGSYEQSAFLAKLLASGLIVIWNYSISRLVIFKPHS</sequence>
<dbReference type="EMBL" id="VMFD01000014">
    <property type="protein sequence ID" value="TSC66140.1"/>
    <property type="molecule type" value="Genomic_DNA"/>
</dbReference>
<accession>A0A554JCY1</accession>
<dbReference type="GO" id="GO:0016020">
    <property type="term" value="C:membrane"/>
    <property type="evidence" value="ECO:0007669"/>
    <property type="project" value="UniProtKB-SubCell"/>
</dbReference>
<feature type="non-terminal residue" evidence="7">
    <location>
        <position position="1"/>
    </location>
</feature>